<keyword evidence="1" id="KW-0812">Transmembrane</keyword>
<feature type="transmembrane region" description="Helical" evidence="1">
    <location>
        <begin position="26"/>
        <end position="50"/>
    </location>
</feature>
<accession>A0ABQ6IVV8</accession>
<keyword evidence="1" id="KW-0472">Membrane</keyword>
<evidence type="ECO:0008006" key="4">
    <source>
        <dbReference type="Google" id="ProtNLM"/>
    </source>
</evidence>
<dbReference type="Proteomes" id="UP001157126">
    <property type="component" value="Unassembled WGS sequence"/>
</dbReference>
<name>A0ABQ6IVV8_9MICO</name>
<evidence type="ECO:0000256" key="1">
    <source>
        <dbReference type="SAM" id="Phobius"/>
    </source>
</evidence>
<protein>
    <recommendedName>
        <fullName evidence="4">LPXTG-motif cell wall anchor domain-containing protein</fullName>
    </recommendedName>
</protein>
<reference evidence="3" key="1">
    <citation type="journal article" date="2019" name="Int. J. Syst. Evol. Microbiol.">
        <title>The Global Catalogue of Microorganisms (GCM) 10K type strain sequencing project: providing services to taxonomists for standard genome sequencing and annotation.</title>
        <authorList>
            <consortium name="The Broad Institute Genomics Platform"/>
            <consortium name="The Broad Institute Genome Sequencing Center for Infectious Disease"/>
            <person name="Wu L."/>
            <person name="Ma J."/>
        </authorList>
    </citation>
    <scope>NUCLEOTIDE SEQUENCE [LARGE SCALE GENOMIC DNA]</scope>
    <source>
        <strain evidence="3">NBRC 113072</strain>
    </source>
</reference>
<keyword evidence="3" id="KW-1185">Reference proteome</keyword>
<proteinExistence type="predicted"/>
<comment type="caution">
    <text evidence="2">The sequence shown here is derived from an EMBL/GenBank/DDBJ whole genome shotgun (WGS) entry which is preliminary data.</text>
</comment>
<keyword evidence="1" id="KW-1133">Transmembrane helix</keyword>
<sequence>MYLGGSGGSPVTIATVATGGAAALPFAGTGALIVIGLAVAFVAGGFLLLCHTKRRAARSL</sequence>
<dbReference type="EMBL" id="BSUO01000001">
    <property type="protein sequence ID" value="GMA42042.1"/>
    <property type="molecule type" value="Genomic_DNA"/>
</dbReference>
<evidence type="ECO:0000313" key="2">
    <source>
        <dbReference type="EMBL" id="GMA42042.1"/>
    </source>
</evidence>
<evidence type="ECO:0000313" key="3">
    <source>
        <dbReference type="Proteomes" id="UP001157126"/>
    </source>
</evidence>
<organism evidence="2 3">
    <name type="scientific">Mobilicoccus caccae</name>
    <dbReference type="NCBI Taxonomy" id="1859295"/>
    <lineage>
        <taxon>Bacteria</taxon>
        <taxon>Bacillati</taxon>
        <taxon>Actinomycetota</taxon>
        <taxon>Actinomycetes</taxon>
        <taxon>Micrococcales</taxon>
        <taxon>Dermatophilaceae</taxon>
        <taxon>Mobilicoccus</taxon>
    </lineage>
</organism>
<gene>
    <name evidence="2" type="ORF">GCM10025883_40870</name>
</gene>